<proteinExistence type="predicted"/>
<keyword evidence="2" id="KW-1185">Reference proteome</keyword>
<comment type="caution">
    <text evidence="1">The sequence shown here is derived from an EMBL/GenBank/DDBJ whole genome shotgun (WGS) entry which is preliminary data.</text>
</comment>
<dbReference type="AlphaFoldDB" id="A0A7J9I7H3"/>
<evidence type="ECO:0000313" key="2">
    <source>
        <dbReference type="Proteomes" id="UP000593560"/>
    </source>
</evidence>
<name>A0A7J9I7H3_9ROSI</name>
<dbReference type="EMBL" id="JABFAD010190909">
    <property type="protein sequence ID" value="MBA0818071.1"/>
    <property type="molecule type" value="Genomic_DNA"/>
</dbReference>
<protein>
    <submittedName>
        <fullName evidence="1">Uncharacterized protein</fullName>
    </submittedName>
</protein>
<gene>
    <name evidence="1" type="ORF">Gohar_019550</name>
</gene>
<dbReference type="Proteomes" id="UP000593560">
    <property type="component" value="Unassembled WGS sequence"/>
</dbReference>
<organism evidence="1 2">
    <name type="scientific">Gossypium harknessii</name>
    <dbReference type="NCBI Taxonomy" id="34285"/>
    <lineage>
        <taxon>Eukaryota</taxon>
        <taxon>Viridiplantae</taxon>
        <taxon>Streptophyta</taxon>
        <taxon>Embryophyta</taxon>
        <taxon>Tracheophyta</taxon>
        <taxon>Spermatophyta</taxon>
        <taxon>Magnoliopsida</taxon>
        <taxon>eudicotyledons</taxon>
        <taxon>Gunneridae</taxon>
        <taxon>Pentapetalae</taxon>
        <taxon>rosids</taxon>
        <taxon>malvids</taxon>
        <taxon>Malvales</taxon>
        <taxon>Malvaceae</taxon>
        <taxon>Malvoideae</taxon>
        <taxon>Gossypium</taxon>
    </lineage>
</organism>
<evidence type="ECO:0000313" key="1">
    <source>
        <dbReference type="EMBL" id="MBA0818071.1"/>
    </source>
</evidence>
<reference evidence="1 2" key="1">
    <citation type="journal article" date="2019" name="Genome Biol. Evol.">
        <title>Insights into the evolution of the New World diploid cottons (Gossypium, subgenus Houzingenia) based on genome sequencing.</title>
        <authorList>
            <person name="Grover C.E."/>
            <person name="Arick M.A. 2nd"/>
            <person name="Thrash A."/>
            <person name="Conover J.L."/>
            <person name="Sanders W.S."/>
            <person name="Peterson D.G."/>
            <person name="Frelichowski J.E."/>
            <person name="Scheffler J.A."/>
            <person name="Scheffler B.E."/>
            <person name="Wendel J.F."/>
        </authorList>
    </citation>
    <scope>NUCLEOTIDE SEQUENCE [LARGE SCALE GENOMIC DNA]</scope>
    <source>
        <strain evidence="1">0</strain>
        <tissue evidence="1">Leaf</tissue>
    </source>
</reference>
<sequence>MYLVSKLPKLKTTWTIEEERLDNTNSNALNVIFCSVDG</sequence>
<accession>A0A7J9I7H3</accession>